<dbReference type="Pfam" id="PF00905">
    <property type="entry name" value="Transpeptidase"/>
    <property type="match status" value="1"/>
</dbReference>
<protein>
    <recommendedName>
        <fullName evidence="5">Cell division protein FtsI</fullName>
    </recommendedName>
</protein>
<dbReference type="SUPFAM" id="SSF56601">
    <property type="entry name" value="beta-lactamase/transpeptidase-like"/>
    <property type="match status" value="1"/>
</dbReference>
<sequence>MRRRRLMVLFIAFVAILGAGAFAVVASNRVRGSASETAAAYFAAWREGDISGMARLVHQPPSDFSQRHRALTEQLHVESVRLSPGQVANTGDESADVPFSGVRQLAELGAWPWAGVLRLGVRGRTWKVLWSPETLHPLLKDGGTLELREIEAPATEPATREGHRIPNDSYAEAYLDPLTTEFETAGHGWELVSKVPGRLATRVLTRAPEANVVRTTLSRAVQAAAARALDGVDGSAMIVIRPSTGEILALADRLGENDSAVRDVFPPGSVFKTITAAALLASGLDPSAQVECPGTYTIPFHRAFRNDGQVDRGVVSFTDAFAHSCNTTFVEQATTRIDADTLRETADAWGFGRSIATGVGGTCGTVPGTDDLDMLGADAIGQGEVVATPLCMAAVAAAVQSGVWRSPRLLTKEQVRRIDGPPHEDVPMDQAVVSALRDMMAAVVDRGTAGDAGLPEGVAGKTGTAEARDGEGSHGWFIGYRDDLAFCVFVRHGGSGRRAAVPVAARFLRGL</sequence>
<evidence type="ECO:0008006" key="5">
    <source>
        <dbReference type="Google" id="ProtNLM"/>
    </source>
</evidence>
<dbReference type="GO" id="GO:0008658">
    <property type="term" value="F:penicillin binding"/>
    <property type="evidence" value="ECO:0007669"/>
    <property type="project" value="InterPro"/>
</dbReference>
<dbReference type="GO" id="GO:0005886">
    <property type="term" value="C:plasma membrane"/>
    <property type="evidence" value="ECO:0007669"/>
    <property type="project" value="TreeGrafter"/>
</dbReference>
<dbReference type="PANTHER" id="PTHR30627:SF24">
    <property type="entry name" value="PENICILLIN-BINDING PROTEIN 4B"/>
    <property type="match status" value="1"/>
</dbReference>
<dbReference type="GO" id="GO:0071972">
    <property type="term" value="F:peptidoglycan L,D-transpeptidase activity"/>
    <property type="evidence" value="ECO:0007669"/>
    <property type="project" value="TreeGrafter"/>
</dbReference>
<dbReference type="PANTHER" id="PTHR30627">
    <property type="entry name" value="PEPTIDOGLYCAN D,D-TRANSPEPTIDASE"/>
    <property type="match status" value="1"/>
</dbReference>
<reference evidence="3 4" key="1">
    <citation type="submission" date="2019-02" db="EMBL/GenBank/DDBJ databases">
        <title>Draft genome sequences of novel Actinobacteria.</title>
        <authorList>
            <person name="Sahin N."/>
            <person name="Ay H."/>
            <person name="Saygin H."/>
        </authorList>
    </citation>
    <scope>NUCLEOTIDE SEQUENCE [LARGE SCALE GENOMIC DNA]</scope>
    <source>
        <strain evidence="3 4">KC201</strain>
    </source>
</reference>
<dbReference type="OrthoDB" id="5241017at2"/>
<organism evidence="3 4">
    <name type="scientific">Nonomuraea longispora</name>
    <dbReference type="NCBI Taxonomy" id="1848320"/>
    <lineage>
        <taxon>Bacteria</taxon>
        <taxon>Bacillati</taxon>
        <taxon>Actinomycetota</taxon>
        <taxon>Actinomycetes</taxon>
        <taxon>Streptosporangiales</taxon>
        <taxon>Streptosporangiaceae</taxon>
        <taxon>Nonomuraea</taxon>
    </lineage>
</organism>
<evidence type="ECO:0000313" key="3">
    <source>
        <dbReference type="EMBL" id="TDC03544.1"/>
    </source>
</evidence>
<dbReference type="Pfam" id="PF05223">
    <property type="entry name" value="MecA_N"/>
    <property type="match status" value="1"/>
</dbReference>
<dbReference type="InterPro" id="IPR012338">
    <property type="entry name" value="Beta-lactam/transpept-like"/>
</dbReference>
<dbReference type="EMBL" id="SMJZ01000109">
    <property type="protein sequence ID" value="TDC03544.1"/>
    <property type="molecule type" value="Genomic_DNA"/>
</dbReference>
<dbReference type="Gene3D" id="3.40.710.10">
    <property type="entry name" value="DD-peptidase/beta-lactamase superfamily"/>
    <property type="match status" value="1"/>
</dbReference>
<dbReference type="InterPro" id="IPR050515">
    <property type="entry name" value="Beta-lactam/transpept"/>
</dbReference>
<feature type="domain" description="NTF2-like N-terminal transpeptidase" evidence="2">
    <location>
        <begin position="33"/>
        <end position="142"/>
    </location>
</feature>
<dbReference type="GO" id="GO:0071555">
    <property type="term" value="P:cell wall organization"/>
    <property type="evidence" value="ECO:0007669"/>
    <property type="project" value="TreeGrafter"/>
</dbReference>
<dbReference type="Proteomes" id="UP000295157">
    <property type="component" value="Unassembled WGS sequence"/>
</dbReference>
<dbReference type="AlphaFoldDB" id="A0A4R4N6D7"/>
<keyword evidence="4" id="KW-1185">Reference proteome</keyword>
<evidence type="ECO:0000259" key="1">
    <source>
        <dbReference type="Pfam" id="PF00905"/>
    </source>
</evidence>
<feature type="domain" description="Penicillin-binding protein transpeptidase" evidence="1">
    <location>
        <begin position="237"/>
        <end position="507"/>
    </location>
</feature>
<evidence type="ECO:0000313" key="4">
    <source>
        <dbReference type="Proteomes" id="UP000295157"/>
    </source>
</evidence>
<proteinExistence type="predicted"/>
<dbReference type="InterPro" id="IPR007887">
    <property type="entry name" value="MecA_N"/>
</dbReference>
<evidence type="ECO:0000259" key="2">
    <source>
        <dbReference type="Pfam" id="PF05223"/>
    </source>
</evidence>
<dbReference type="GO" id="GO:0046677">
    <property type="term" value="P:response to antibiotic"/>
    <property type="evidence" value="ECO:0007669"/>
    <property type="project" value="InterPro"/>
</dbReference>
<dbReference type="RefSeq" id="WP_132335829.1">
    <property type="nucleotide sequence ID" value="NZ_SMJZ01000109.1"/>
</dbReference>
<comment type="caution">
    <text evidence="3">The sequence shown here is derived from an EMBL/GenBank/DDBJ whole genome shotgun (WGS) entry which is preliminary data.</text>
</comment>
<accession>A0A4R4N6D7</accession>
<dbReference type="InterPro" id="IPR001460">
    <property type="entry name" value="PCN-bd_Tpept"/>
</dbReference>
<gene>
    <name evidence="3" type="ORF">E1267_25840</name>
</gene>
<name>A0A4R4N6D7_9ACTN</name>